<keyword evidence="2 7" id="KW-0813">Transport</keyword>
<feature type="domain" description="ABC transmembrane type-1" evidence="8">
    <location>
        <begin position="125"/>
        <end position="338"/>
    </location>
</feature>
<dbReference type="GO" id="GO:0005886">
    <property type="term" value="C:plasma membrane"/>
    <property type="evidence" value="ECO:0007669"/>
    <property type="project" value="UniProtKB-SubCell"/>
</dbReference>
<evidence type="ECO:0000313" key="9">
    <source>
        <dbReference type="EMBL" id="HGN37034.1"/>
    </source>
</evidence>
<dbReference type="AlphaFoldDB" id="A0A7J3I8D8"/>
<feature type="transmembrane region" description="Helical" evidence="7">
    <location>
        <begin position="28"/>
        <end position="48"/>
    </location>
</feature>
<evidence type="ECO:0000256" key="3">
    <source>
        <dbReference type="ARBA" id="ARBA00022475"/>
    </source>
</evidence>
<dbReference type="InterPro" id="IPR035906">
    <property type="entry name" value="MetI-like_sf"/>
</dbReference>
<dbReference type="SUPFAM" id="SSF161098">
    <property type="entry name" value="MetI-like"/>
    <property type="match status" value="1"/>
</dbReference>
<dbReference type="EMBL" id="DTAI01000166">
    <property type="protein sequence ID" value="HGN37034.1"/>
    <property type="molecule type" value="Genomic_DNA"/>
</dbReference>
<name>A0A7J3I8D8_9CREN</name>
<evidence type="ECO:0000256" key="6">
    <source>
        <dbReference type="ARBA" id="ARBA00023136"/>
    </source>
</evidence>
<dbReference type="PANTHER" id="PTHR30465">
    <property type="entry name" value="INNER MEMBRANE ABC TRANSPORTER"/>
    <property type="match status" value="1"/>
</dbReference>
<feature type="transmembrane region" description="Helical" evidence="7">
    <location>
        <begin position="269"/>
        <end position="295"/>
    </location>
</feature>
<feature type="transmembrane region" description="Helical" evidence="7">
    <location>
        <begin position="215"/>
        <end position="238"/>
    </location>
</feature>
<feature type="transmembrane region" description="Helical" evidence="7">
    <location>
        <begin position="315"/>
        <end position="338"/>
    </location>
</feature>
<evidence type="ECO:0000259" key="8">
    <source>
        <dbReference type="PROSITE" id="PS50928"/>
    </source>
</evidence>
<comment type="caution">
    <text evidence="9">The sequence shown here is derived from an EMBL/GenBank/DDBJ whole genome shotgun (WGS) entry which is preliminary data.</text>
</comment>
<dbReference type="GO" id="GO:0055085">
    <property type="term" value="P:transmembrane transport"/>
    <property type="evidence" value="ECO:0007669"/>
    <property type="project" value="InterPro"/>
</dbReference>
<evidence type="ECO:0000256" key="4">
    <source>
        <dbReference type="ARBA" id="ARBA00022692"/>
    </source>
</evidence>
<keyword evidence="5 7" id="KW-1133">Transmembrane helix</keyword>
<organism evidence="9">
    <name type="scientific">Ignisphaera aggregans</name>
    <dbReference type="NCBI Taxonomy" id="334771"/>
    <lineage>
        <taxon>Archaea</taxon>
        <taxon>Thermoproteota</taxon>
        <taxon>Thermoprotei</taxon>
        <taxon>Desulfurococcales</taxon>
        <taxon>Desulfurococcaceae</taxon>
        <taxon>Ignisphaera</taxon>
    </lineage>
</organism>
<proteinExistence type="inferred from homology"/>
<accession>A0A7J3I8D8</accession>
<dbReference type="PROSITE" id="PS50928">
    <property type="entry name" value="ABC_TM1"/>
    <property type="match status" value="1"/>
</dbReference>
<keyword evidence="3" id="KW-1003">Cell membrane</keyword>
<reference evidence="9" key="1">
    <citation type="journal article" date="2020" name="mSystems">
        <title>Genome- and Community-Level Interaction Insights into Carbon Utilization and Element Cycling Functions of Hydrothermarchaeota in Hydrothermal Sediment.</title>
        <authorList>
            <person name="Zhou Z."/>
            <person name="Liu Y."/>
            <person name="Xu W."/>
            <person name="Pan J."/>
            <person name="Luo Z.H."/>
            <person name="Li M."/>
        </authorList>
    </citation>
    <scope>NUCLEOTIDE SEQUENCE [LARGE SCALE GENOMIC DNA]</scope>
    <source>
        <strain evidence="9">SpSt-618</strain>
    </source>
</reference>
<gene>
    <name evidence="9" type="ORF">ENT87_05760</name>
</gene>
<sequence length="351" mass="39405">MADVSRQSRSRILSFTAAPLIQNLIERLILMIFTIWTGLSIAFLVTRLSPRNPAEQVLSRLQGAGIFMRPEEIEAMRRTIMGLFGLDKPLWEQYFTFLQSVFSFRFGPSLLNFPVSANDIISTYMPWTIFLMLTATIISWIIGVVTGIVMGIWEHRRGVKLLEYVFITVFPLPYVVLAIAFLIIFVGILRVYIGVTIIPKFAFTLETLSAMFSRAWLPALSIIVLSSVNWAMGSLALARTAKREPHVFYAMVRGIPTNLLLRRYVGKNVLILQITALALSLGNIFGGALVTEYIFNYPGLGTLLYQSIVTNDFNTMLGITTYSILGVTMASFIIDMVYPIIDPRVRYGGGE</sequence>
<dbReference type="InterPro" id="IPR000515">
    <property type="entry name" value="MetI-like"/>
</dbReference>
<feature type="transmembrane region" description="Helical" evidence="7">
    <location>
        <begin position="165"/>
        <end position="195"/>
    </location>
</feature>
<dbReference type="Pfam" id="PF00528">
    <property type="entry name" value="BPD_transp_1"/>
    <property type="match status" value="1"/>
</dbReference>
<keyword evidence="4 7" id="KW-0812">Transmembrane</keyword>
<dbReference type="PANTHER" id="PTHR30465:SF55">
    <property type="entry name" value="OLIGOPEPTIDE ABC TRANSPORTER, PERMEASE PROTEIN"/>
    <property type="match status" value="1"/>
</dbReference>
<comment type="subcellular location">
    <subcellularLocation>
        <location evidence="1 7">Cell membrane</location>
        <topology evidence="1 7">Multi-pass membrane protein</topology>
    </subcellularLocation>
</comment>
<evidence type="ECO:0000256" key="5">
    <source>
        <dbReference type="ARBA" id="ARBA00022989"/>
    </source>
</evidence>
<feature type="transmembrane region" description="Helical" evidence="7">
    <location>
        <begin position="129"/>
        <end position="153"/>
    </location>
</feature>
<comment type="similarity">
    <text evidence="7">Belongs to the binding-protein-dependent transport system permease family.</text>
</comment>
<protein>
    <submittedName>
        <fullName evidence="9">ABC transporter permease</fullName>
    </submittedName>
</protein>
<evidence type="ECO:0000256" key="2">
    <source>
        <dbReference type="ARBA" id="ARBA00022448"/>
    </source>
</evidence>
<keyword evidence="6 7" id="KW-0472">Membrane</keyword>
<evidence type="ECO:0000256" key="1">
    <source>
        <dbReference type="ARBA" id="ARBA00004651"/>
    </source>
</evidence>
<evidence type="ECO:0000256" key="7">
    <source>
        <dbReference type="RuleBase" id="RU363032"/>
    </source>
</evidence>